<keyword evidence="4" id="KW-1185">Reference proteome</keyword>
<gene>
    <name evidence="3" type="ORF">HJ588_15890</name>
</gene>
<evidence type="ECO:0000313" key="4">
    <source>
        <dbReference type="Proteomes" id="UP000557772"/>
    </source>
</evidence>
<dbReference type="Pfam" id="PF11303">
    <property type="entry name" value="DUF3105"/>
    <property type="match status" value="1"/>
</dbReference>
<feature type="transmembrane region" description="Helical" evidence="2">
    <location>
        <begin position="32"/>
        <end position="55"/>
    </location>
</feature>
<dbReference type="EMBL" id="JABENB010000003">
    <property type="protein sequence ID" value="NNG40746.1"/>
    <property type="molecule type" value="Genomic_DNA"/>
</dbReference>
<evidence type="ECO:0000256" key="1">
    <source>
        <dbReference type="SAM" id="MobiDB-lite"/>
    </source>
</evidence>
<name>A0A849AMN1_9MICO</name>
<organism evidence="3 4">
    <name type="scientific">Flexivirga aerilata</name>
    <dbReference type="NCBI Taxonomy" id="1656889"/>
    <lineage>
        <taxon>Bacteria</taxon>
        <taxon>Bacillati</taxon>
        <taxon>Actinomycetota</taxon>
        <taxon>Actinomycetes</taxon>
        <taxon>Micrococcales</taxon>
        <taxon>Dermacoccaceae</taxon>
        <taxon>Flexivirga</taxon>
    </lineage>
</organism>
<evidence type="ECO:0000256" key="2">
    <source>
        <dbReference type="SAM" id="Phobius"/>
    </source>
</evidence>
<proteinExistence type="predicted"/>
<dbReference type="PROSITE" id="PS51318">
    <property type="entry name" value="TAT"/>
    <property type="match status" value="1"/>
</dbReference>
<dbReference type="InterPro" id="IPR021454">
    <property type="entry name" value="DUF3105"/>
</dbReference>
<feature type="compositionally biased region" description="Gly residues" evidence="1">
    <location>
        <begin position="199"/>
        <end position="208"/>
    </location>
</feature>
<evidence type="ECO:0000313" key="3">
    <source>
        <dbReference type="EMBL" id="NNG40746.1"/>
    </source>
</evidence>
<comment type="caution">
    <text evidence="3">The sequence shown here is derived from an EMBL/GenBank/DDBJ whole genome shotgun (WGS) entry which is preliminary data.</text>
</comment>
<keyword evidence="2" id="KW-1133">Transmembrane helix</keyword>
<feature type="region of interest" description="Disordered" evidence="1">
    <location>
        <begin position="186"/>
        <end position="208"/>
    </location>
</feature>
<reference evidence="3 4" key="1">
    <citation type="submission" date="2020-05" db="EMBL/GenBank/DDBJ databases">
        <title>Flexivirga sp. ID2601S isolated from air conditioner.</title>
        <authorList>
            <person name="Kim D.H."/>
        </authorList>
    </citation>
    <scope>NUCLEOTIDE SEQUENCE [LARGE SCALE GENOMIC DNA]</scope>
    <source>
        <strain evidence="3 4">ID2601S</strain>
    </source>
</reference>
<keyword evidence="2" id="KW-0812">Transmembrane</keyword>
<dbReference type="AlphaFoldDB" id="A0A849AMN1"/>
<dbReference type="Proteomes" id="UP000557772">
    <property type="component" value="Unassembled WGS sequence"/>
</dbReference>
<sequence length="208" mass="22305">MTPRKSKPDLSARQVRLDQLRRQQSSQSRRRTMMWVGAVVAALVVVGGGASWAVLANRPAQVSLGAVKTYPVSRPGHVTTTVRYPQTPPVGGDHDPTWLNCGIYSAPVRNENAVHDLEHGAVWITYQPSLPAAQVKALRELVGGQTYLTLSPYPGLPAPVVASAWGVQLRLPNATDKRLQAFVSKYKQGPQTPEPGAPCTGGTGSPVK</sequence>
<protein>
    <submittedName>
        <fullName evidence="3">DUF3105 domain-containing protein</fullName>
    </submittedName>
</protein>
<accession>A0A849AMN1</accession>
<dbReference type="InterPro" id="IPR006311">
    <property type="entry name" value="TAT_signal"/>
</dbReference>
<keyword evidence="2" id="KW-0472">Membrane</keyword>